<evidence type="ECO:0000256" key="1">
    <source>
        <dbReference type="SAM" id="MobiDB-lite"/>
    </source>
</evidence>
<feature type="compositionally biased region" description="Low complexity" evidence="1">
    <location>
        <begin position="34"/>
        <end position="43"/>
    </location>
</feature>
<dbReference type="AlphaFoldDB" id="A0A426XWT1"/>
<dbReference type="EMBL" id="AMZH03016789">
    <property type="protein sequence ID" value="RRT43969.1"/>
    <property type="molecule type" value="Genomic_DNA"/>
</dbReference>
<proteinExistence type="predicted"/>
<gene>
    <name evidence="2" type="ORF">B296_00032467</name>
</gene>
<accession>A0A426XWT1</accession>
<comment type="caution">
    <text evidence="2">The sequence shown here is derived from an EMBL/GenBank/DDBJ whole genome shotgun (WGS) entry which is preliminary data.</text>
</comment>
<organism evidence="2 3">
    <name type="scientific">Ensete ventricosum</name>
    <name type="common">Abyssinian banana</name>
    <name type="synonym">Musa ensete</name>
    <dbReference type="NCBI Taxonomy" id="4639"/>
    <lineage>
        <taxon>Eukaryota</taxon>
        <taxon>Viridiplantae</taxon>
        <taxon>Streptophyta</taxon>
        <taxon>Embryophyta</taxon>
        <taxon>Tracheophyta</taxon>
        <taxon>Spermatophyta</taxon>
        <taxon>Magnoliopsida</taxon>
        <taxon>Liliopsida</taxon>
        <taxon>Zingiberales</taxon>
        <taxon>Musaceae</taxon>
        <taxon>Ensete</taxon>
    </lineage>
</organism>
<protein>
    <submittedName>
        <fullName evidence="2">Uncharacterized protein</fullName>
    </submittedName>
</protein>
<evidence type="ECO:0000313" key="3">
    <source>
        <dbReference type="Proteomes" id="UP000287651"/>
    </source>
</evidence>
<name>A0A426XWT1_ENSVE</name>
<sequence length="82" mass="8995">MAMREQKAGYGSTATERRSCVDSSRTTRSRMSSRSRLGDSGSLRAEATLRRRIGYRAGKWCPPVIAVAAMSTSSGRVRKGLR</sequence>
<evidence type="ECO:0000313" key="2">
    <source>
        <dbReference type="EMBL" id="RRT43969.1"/>
    </source>
</evidence>
<reference evidence="2 3" key="1">
    <citation type="journal article" date="2014" name="Agronomy (Basel)">
        <title>A Draft Genome Sequence for Ensete ventricosum, the Drought-Tolerant Tree Against Hunger.</title>
        <authorList>
            <person name="Harrison J."/>
            <person name="Moore K.A."/>
            <person name="Paszkiewicz K."/>
            <person name="Jones T."/>
            <person name="Grant M."/>
            <person name="Ambacheew D."/>
            <person name="Muzemil S."/>
            <person name="Studholme D.J."/>
        </authorList>
    </citation>
    <scope>NUCLEOTIDE SEQUENCE [LARGE SCALE GENOMIC DNA]</scope>
</reference>
<dbReference type="Proteomes" id="UP000287651">
    <property type="component" value="Unassembled WGS sequence"/>
</dbReference>
<feature type="region of interest" description="Disordered" evidence="1">
    <location>
        <begin position="1"/>
        <end position="43"/>
    </location>
</feature>